<protein>
    <submittedName>
        <fullName evidence="3">Zf-ANAPC11 domain-containing protein</fullName>
    </submittedName>
</protein>
<evidence type="ECO:0000313" key="3">
    <source>
        <dbReference type="WBParaSite" id="maker-unitig_42202-snap-gene-0.1-mRNA-1"/>
    </source>
</evidence>
<evidence type="ECO:0000313" key="2">
    <source>
        <dbReference type="Proteomes" id="UP000095280"/>
    </source>
</evidence>
<dbReference type="Proteomes" id="UP000095280">
    <property type="component" value="Unplaced"/>
</dbReference>
<accession>A0A1I8FPH0</accession>
<evidence type="ECO:0000256" key="1">
    <source>
        <dbReference type="ARBA" id="ARBA00009024"/>
    </source>
</evidence>
<keyword evidence="2" id="KW-1185">Reference proteome</keyword>
<dbReference type="Pfam" id="PF04749">
    <property type="entry name" value="PLAC8"/>
    <property type="match status" value="1"/>
</dbReference>
<proteinExistence type="inferred from homology"/>
<dbReference type="PANTHER" id="PTHR15907">
    <property type="entry name" value="DUF614 FAMILY PROTEIN-RELATED"/>
    <property type="match status" value="1"/>
</dbReference>
<dbReference type="AlphaFoldDB" id="A0A1I8FPH0"/>
<dbReference type="WBParaSite" id="maker-unitig_42202-snap-gene-0.1-mRNA-1">
    <property type="protein sequence ID" value="maker-unitig_42202-snap-gene-0.1-mRNA-1"/>
    <property type="gene ID" value="maker-unitig_42202-snap-gene-0.1"/>
</dbReference>
<sequence>MGEFQHGLCGCFDDCGLCIITYFVPCYTFGKNAEAVGDSCMLCAWAWPAARLHPRPHRARQDQGASGHRWQLYWRLLRLVFLRPVRPHPGGPGGQELRHEGTASKCDTCWRFAWSPR</sequence>
<name>A0A1I8FPH0_9PLAT</name>
<dbReference type="InterPro" id="IPR006461">
    <property type="entry name" value="PLAC_motif_containing"/>
</dbReference>
<reference evidence="3" key="1">
    <citation type="submission" date="2016-11" db="UniProtKB">
        <authorList>
            <consortium name="WormBaseParasite"/>
        </authorList>
    </citation>
    <scope>IDENTIFICATION</scope>
</reference>
<organism evidence="2 3">
    <name type="scientific">Macrostomum lignano</name>
    <dbReference type="NCBI Taxonomy" id="282301"/>
    <lineage>
        <taxon>Eukaryota</taxon>
        <taxon>Metazoa</taxon>
        <taxon>Spiralia</taxon>
        <taxon>Lophotrochozoa</taxon>
        <taxon>Platyhelminthes</taxon>
        <taxon>Rhabditophora</taxon>
        <taxon>Macrostomorpha</taxon>
        <taxon>Macrostomida</taxon>
        <taxon>Macrostomidae</taxon>
        <taxon>Macrostomum</taxon>
    </lineage>
</organism>
<comment type="similarity">
    <text evidence="1">Belongs to the cornifelin family.</text>
</comment>
<dbReference type="NCBIfam" id="TIGR01571">
    <property type="entry name" value="A_thal_Cys_rich"/>
    <property type="match status" value="1"/>
</dbReference>